<dbReference type="InterPro" id="IPR051752">
    <property type="entry name" value="Mito_2-oxodicarb_carrier"/>
</dbReference>
<comment type="subcellular location">
    <subcellularLocation>
        <location evidence="1">Mitochondrion inner membrane</location>
        <topology evidence="1">Multi-pass membrane protein</topology>
    </subcellularLocation>
</comment>
<dbReference type="InterPro" id="IPR018108">
    <property type="entry name" value="MCP_transmembrane"/>
</dbReference>
<name>A0A0C3TZS4_GUITC</name>
<evidence type="ECO:0000256" key="9">
    <source>
        <dbReference type="ARBA" id="ARBA00023136"/>
    </source>
</evidence>
<evidence type="ECO:0000256" key="10">
    <source>
        <dbReference type="PROSITE-ProRule" id="PRU00282"/>
    </source>
</evidence>
<keyword evidence="5" id="KW-0677">Repeat</keyword>
<evidence type="ECO:0000256" key="5">
    <source>
        <dbReference type="ARBA" id="ARBA00022737"/>
    </source>
</evidence>
<dbReference type="Gene3D" id="1.50.40.10">
    <property type="entry name" value="Mitochondrial carrier domain"/>
    <property type="match status" value="1"/>
</dbReference>
<reference evidence="13" key="2">
    <citation type="submission" date="2012-11" db="EMBL/GenBank/DDBJ databases">
        <authorList>
            <person name="Kuo A."/>
            <person name="Curtis B.A."/>
            <person name="Tanifuji G."/>
            <person name="Burki F."/>
            <person name="Gruber A."/>
            <person name="Irimia M."/>
            <person name="Maruyama S."/>
            <person name="Arias M.C."/>
            <person name="Ball S.G."/>
            <person name="Gile G.H."/>
            <person name="Hirakawa Y."/>
            <person name="Hopkins J.F."/>
            <person name="Rensing S.A."/>
            <person name="Schmutz J."/>
            <person name="Symeonidi A."/>
            <person name="Elias M."/>
            <person name="Eveleigh R.J."/>
            <person name="Herman E.K."/>
            <person name="Klute M.J."/>
            <person name="Nakayama T."/>
            <person name="Obornik M."/>
            <person name="Reyes-Prieto A."/>
            <person name="Armbrust E.V."/>
            <person name="Aves S.J."/>
            <person name="Beiko R.G."/>
            <person name="Coutinho P."/>
            <person name="Dacks J.B."/>
            <person name="Durnford D.G."/>
            <person name="Fast N.M."/>
            <person name="Green B.R."/>
            <person name="Grisdale C."/>
            <person name="Hempe F."/>
            <person name="Henrissat B."/>
            <person name="Hoppner M.P."/>
            <person name="Ishida K.-I."/>
            <person name="Kim E."/>
            <person name="Koreny L."/>
            <person name="Kroth P.G."/>
            <person name="Liu Y."/>
            <person name="Malik S.-B."/>
            <person name="Maier U.G."/>
            <person name="McRose D."/>
            <person name="Mock T."/>
            <person name="Neilson J.A."/>
            <person name="Onodera N.T."/>
            <person name="Poole A.M."/>
            <person name="Pritham E.J."/>
            <person name="Richards T.A."/>
            <person name="Rocap G."/>
            <person name="Roy S.W."/>
            <person name="Sarai C."/>
            <person name="Schaack S."/>
            <person name="Shirato S."/>
            <person name="Slamovits C.H."/>
            <person name="Spencer D.F."/>
            <person name="Suzuki S."/>
            <person name="Worden A.Z."/>
            <person name="Zauner S."/>
            <person name="Barry K."/>
            <person name="Bell C."/>
            <person name="Bharti A.K."/>
            <person name="Crow J.A."/>
            <person name="Grimwood J."/>
            <person name="Kramer R."/>
            <person name="Lindquist E."/>
            <person name="Lucas S."/>
            <person name="Salamov A."/>
            <person name="McFadden G.I."/>
            <person name="Lane C.E."/>
            <person name="Keeling P.J."/>
            <person name="Gray M.W."/>
            <person name="Grigoriev I.V."/>
            <person name="Archibald J.M."/>
        </authorList>
    </citation>
    <scope>NUCLEOTIDE SEQUENCE</scope>
    <source>
        <strain evidence="13">CCMP2712</strain>
    </source>
</reference>
<evidence type="ECO:0000256" key="8">
    <source>
        <dbReference type="ARBA" id="ARBA00023128"/>
    </source>
</evidence>
<dbReference type="SUPFAM" id="SSF103506">
    <property type="entry name" value="Mitochondrial carrier"/>
    <property type="match status" value="1"/>
</dbReference>
<keyword evidence="8" id="KW-0496">Mitochondrion</keyword>
<evidence type="ECO:0000256" key="7">
    <source>
        <dbReference type="ARBA" id="ARBA00022989"/>
    </source>
</evidence>
<evidence type="ECO:0000313" key="13">
    <source>
        <dbReference type="Proteomes" id="UP000011087"/>
    </source>
</evidence>
<keyword evidence="13" id="KW-1185">Reference proteome</keyword>
<comment type="similarity">
    <text evidence="2 11">Belongs to the mitochondrial carrier (TC 2.A.29) family.</text>
</comment>
<dbReference type="PANTHER" id="PTHR46356">
    <property type="entry name" value="MITOCHONDRIAL 2-OXODICARBOXYLATE CARRIER"/>
    <property type="match status" value="1"/>
</dbReference>
<dbReference type="Pfam" id="PF00153">
    <property type="entry name" value="Mito_carr"/>
    <property type="match status" value="2"/>
</dbReference>
<dbReference type="EnsemblProtists" id="EKX49412">
    <property type="protein sequence ID" value="EKX49412"/>
    <property type="gene ID" value="GUITHDRAFT_68126"/>
</dbReference>
<dbReference type="InterPro" id="IPR023395">
    <property type="entry name" value="MCP_dom_sf"/>
</dbReference>
<evidence type="ECO:0000256" key="6">
    <source>
        <dbReference type="ARBA" id="ARBA00022792"/>
    </source>
</evidence>
<keyword evidence="3 11" id="KW-0813">Transport</keyword>
<reference evidence="12" key="3">
    <citation type="submission" date="2016-03" db="UniProtKB">
        <authorList>
            <consortium name="EnsemblProtists"/>
        </authorList>
    </citation>
    <scope>IDENTIFICATION</scope>
</reference>
<keyword evidence="4 10" id="KW-0812">Transmembrane</keyword>
<dbReference type="Proteomes" id="UP000011087">
    <property type="component" value="Unassembled WGS sequence"/>
</dbReference>
<evidence type="ECO:0000256" key="11">
    <source>
        <dbReference type="RuleBase" id="RU000488"/>
    </source>
</evidence>
<evidence type="ECO:0000256" key="3">
    <source>
        <dbReference type="ARBA" id="ARBA00022448"/>
    </source>
</evidence>
<evidence type="ECO:0000256" key="4">
    <source>
        <dbReference type="ARBA" id="ARBA00022692"/>
    </source>
</evidence>
<proteinExistence type="inferred from homology"/>
<dbReference type="AlphaFoldDB" id="A0A0C3TZS4"/>
<organism evidence="12 13">
    <name type="scientific">Guillardia theta (strain CCMP2712)</name>
    <name type="common">Cryptophyte</name>
    <dbReference type="NCBI Taxonomy" id="905079"/>
    <lineage>
        <taxon>Eukaryota</taxon>
        <taxon>Cryptophyceae</taxon>
        <taxon>Pyrenomonadales</taxon>
        <taxon>Geminigeraceae</taxon>
        <taxon>Guillardia</taxon>
    </lineage>
</organism>
<sequence length="298" mass="32640">MVFATLPPITIAAVSTATLMYPVDLVRALRMSAAAEGRAKPTAELLQNFYKEHGLKGFATQGIVPEMVRATYMRILKFFLFPIVHVGIFKKSEKEGTGFTKAIAGAVASVPEAITIQPIEISKIALQLDKNNVYKNNALAVIKDIIKTRGWPGLYAGFPGLQYRQLSWTAAYFASLQHFQEQSSHFIPDDMKMLQQFAGGFAAGIFGAVFNTPGDVIRSVRQRTFLASVPRREVCSFEICSRGFRHLVGTGATIVKQKGKYRLTGLYTGFGFKALHLGGSGALLALLVPTLKTWMGVE</sequence>
<dbReference type="PANTHER" id="PTHR46356:SF1">
    <property type="entry name" value="MITOCHONDRIAL 2-OXODICARBOXYLATE CARRIER"/>
    <property type="match status" value="1"/>
</dbReference>
<evidence type="ECO:0008006" key="14">
    <source>
        <dbReference type="Google" id="ProtNLM"/>
    </source>
</evidence>
<protein>
    <recommendedName>
        <fullName evidence="14">Mitochondrial carrier protein</fullName>
    </recommendedName>
</protein>
<feature type="repeat" description="Solcar" evidence="10">
    <location>
        <begin position="96"/>
        <end position="182"/>
    </location>
</feature>
<keyword evidence="7" id="KW-1133">Transmembrane helix</keyword>
<evidence type="ECO:0000256" key="1">
    <source>
        <dbReference type="ARBA" id="ARBA00004448"/>
    </source>
</evidence>
<evidence type="ECO:0000313" key="12">
    <source>
        <dbReference type="EnsemblProtists" id="EKX49412"/>
    </source>
</evidence>
<reference evidence="13" key="1">
    <citation type="journal article" date="2012" name="Nature">
        <title>Algal genomes reveal evolutionary mosaicism and the fate of nucleomorphs.</title>
        <authorList>
            <consortium name="DOE Joint Genome Institute"/>
            <person name="Curtis B.A."/>
            <person name="Tanifuji G."/>
            <person name="Burki F."/>
            <person name="Gruber A."/>
            <person name="Irimia M."/>
            <person name="Maruyama S."/>
            <person name="Arias M.C."/>
            <person name="Ball S.G."/>
            <person name="Gile G.H."/>
            <person name="Hirakawa Y."/>
            <person name="Hopkins J.F."/>
            <person name="Kuo A."/>
            <person name="Rensing S.A."/>
            <person name="Schmutz J."/>
            <person name="Symeonidi A."/>
            <person name="Elias M."/>
            <person name="Eveleigh R.J."/>
            <person name="Herman E.K."/>
            <person name="Klute M.J."/>
            <person name="Nakayama T."/>
            <person name="Obornik M."/>
            <person name="Reyes-Prieto A."/>
            <person name="Armbrust E.V."/>
            <person name="Aves S.J."/>
            <person name="Beiko R.G."/>
            <person name="Coutinho P."/>
            <person name="Dacks J.B."/>
            <person name="Durnford D.G."/>
            <person name="Fast N.M."/>
            <person name="Green B.R."/>
            <person name="Grisdale C.J."/>
            <person name="Hempel F."/>
            <person name="Henrissat B."/>
            <person name="Hoppner M.P."/>
            <person name="Ishida K."/>
            <person name="Kim E."/>
            <person name="Koreny L."/>
            <person name="Kroth P.G."/>
            <person name="Liu Y."/>
            <person name="Malik S.B."/>
            <person name="Maier U.G."/>
            <person name="McRose D."/>
            <person name="Mock T."/>
            <person name="Neilson J.A."/>
            <person name="Onodera N.T."/>
            <person name="Poole A.M."/>
            <person name="Pritham E.J."/>
            <person name="Richards T.A."/>
            <person name="Rocap G."/>
            <person name="Roy S.W."/>
            <person name="Sarai C."/>
            <person name="Schaack S."/>
            <person name="Shirato S."/>
            <person name="Slamovits C.H."/>
            <person name="Spencer D.F."/>
            <person name="Suzuki S."/>
            <person name="Worden A.Z."/>
            <person name="Zauner S."/>
            <person name="Barry K."/>
            <person name="Bell C."/>
            <person name="Bharti A.K."/>
            <person name="Crow J.A."/>
            <person name="Grimwood J."/>
            <person name="Kramer R."/>
            <person name="Lindquist E."/>
            <person name="Lucas S."/>
            <person name="Salamov A."/>
            <person name="McFadden G.I."/>
            <person name="Lane C.E."/>
            <person name="Keeling P.J."/>
            <person name="Gray M.W."/>
            <person name="Grigoriev I.V."/>
            <person name="Archibald J.M."/>
        </authorList>
    </citation>
    <scope>NUCLEOTIDE SEQUENCE</scope>
    <source>
        <strain evidence="13">CCMP2712</strain>
    </source>
</reference>
<accession>A0A0C3TZS4</accession>
<keyword evidence="9 10" id="KW-0472">Membrane</keyword>
<dbReference type="OMA" id="RATYMRI"/>
<keyword evidence="6" id="KW-0999">Mitochondrion inner membrane</keyword>
<dbReference type="PROSITE" id="PS50920">
    <property type="entry name" value="SOLCAR"/>
    <property type="match status" value="1"/>
</dbReference>
<evidence type="ECO:0000256" key="2">
    <source>
        <dbReference type="ARBA" id="ARBA00006375"/>
    </source>
</evidence>
<dbReference type="GO" id="GO:0005743">
    <property type="term" value="C:mitochondrial inner membrane"/>
    <property type="evidence" value="ECO:0007669"/>
    <property type="project" value="UniProtKB-SubCell"/>
</dbReference>